<protein>
    <submittedName>
        <fullName evidence="1">Uncharacterized protein</fullName>
    </submittedName>
</protein>
<accession>A0A371F4J4</accession>
<gene>
    <name evidence="1" type="ORF">CR513_47210</name>
</gene>
<feature type="non-terminal residue" evidence="1">
    <location>
        <position position="1"/>
    </location>
</feature>
<proteinExistence type="predicted"/>
<keyword evidence="2" id="KW-1185">Reference proteome</keyword>
<evidence type="ECO:0000313" key="1">
    <source>
        <dbReference type="EMBL" id="RDX73214.1"/>
    </source>
</evidence>
<name>A0A371F4J4_MUCPR</name>
<dbReference type="OrthoDB" id="1432821at2759"/>
<comment type="caution">
    <text evidence="1">The sequence shown here is derived from an EMBL/GenBank/DDBJ whole genome shotgun (WGS) entry which is preliminary data.</text>
</comment>
<sequence>MADMIVWLGGTSLNLENQYRHEKISENLLDDQERAVTIGVPSKVNAYSDNAIGKVYEVEHPGQVCGLGVGSCPPVLLEHRHFADFVNVDSSS</sequence>
<reference evidence="1" key="1">
    <citation type="submission" date="2018-05" db="EMBL/GenBank/DDBJ databases">
        <title>Draft genome of Mucuna pruriens seed.</title>
        <authorList>
            <person name="Nnadi N.E."/>
            <person name="Vos R."/>
            <person name="Hasami M.H."/>
            <person name="Devisetty U.K."/>
            <person name="Aguiy J.C."/>
        </authorList>
    </citation>
    <scope>NUCLEOTIDE SEQUENCE [LARGE SCALE GENOMIC DNA]</scope>
    <source>
        <strain evidence="1">JCA_2017</strain>
    </source>
</reference>
<dbReference type="EMBL" id="QJKJ01010604">
    <property type="protein sequence ID" value="RDX73214.1"/>
    <property type="molecule type" value="Genomic_DNA"/>
</dbReference>
<organism evidence="1 2">
    <name type="scientific">Mucuna pruriens</name>
    <name type="common">Velvet bean</name>
    <name type="synonym">Dolichos pruriens</name>
    <dbReference type="NCBI Taxonomy" id="157652"/>
    <lineage>
        <taxon>Eukaryota</taxon>
        <taxon>Viridiplantae</taxon>
        <taxon>Streptophyta</taxon>
        <taxon>Embryophyta</taxon>
        <taxon>Tracheophyta</taxon>
        <taxon>Spermatophyta</taxon>
        <taxon>Magnoliopsida</taxon>
        <taxon>eudicotyledons</taxon>
        <taxon>Gunneridae</taxon>
        <taxon>Pentapetalae</taxon>
        <taxon>rosids</taxon>
        <taxon>fabids</taxon>
        <taxon>Fabales</taxon>
        <taxon>Fabaceae</taxon>
        <taxon>Papilionoideae</taxon>
        <taxon>50 kb inversion clade</taxon>
        <taxon>NPAAA clade</taxon>
        <taxon>indigoferoid/millettioid clade</taxon>
        <taxon>Phaseoleae</taxon>
        <taxon>Mucuna</taxon>
    </lineage>
</organism>
<dbReference type="Proteomes" id="UP000257109">
    <property type="component" value="Unassembled WGS sequence"/>
</dbReference>
<evidence type="ECO:0000313" key="2">
    <source>
        <dbReference type="Proteomes" id="UP000257109"/>
    </source>
</evidence>
<dbReference type="AlphaFoldDB" id="A0A371F4J4"/>